<dbReference type="EMBL" id="QFOT01000166">
    <property type="protein sequence ID" value="PZP53752.1"/>
    <property type="molecule type" value="Genomic_DNA"/>
</dbReference>
<dbReference type="SUPFAM" id="SSF53686">
    <property type="entry name" value="Tryptophan synthase beta subunit-like PLP-dependent enzymes"/>
    <property type="match status" value="1"/>
</dbReference>
<evidence type="ECO:0000313" key="2">
    <source>
        <dbReference type="Proteomes" id="UP000249739"/>
    </source>
</evidence>
<dbReference type="InterPro" id="IPR036052">
    <property type="entry name" value="TrpB-like_PALP_sf"/>
</dbReference>
<evidence type="ECO:0000313" key="1">
    <source>
        <dbReference type="EMBL" id="PZP53752.1"/>
    </source>
</evidence>
<evidence type="ECO:0008006" key="3">
    <source>
        <dbReference type="Google" id="ProtNLM"/>
    </source>
</evidence>
<organism evidence="1 2">
    <name type="scientific">Micavibrio aeruginosavorus</name>
    <dbReference type="NCBI Taxonomy" id="349221"/>
    <lineage>
        <taxon>Bacteria</taxon>
        <taxon>Pseudomonadati</taxon>
        <taxon>Bdellovibrionota</taxon>
        <taxon>Bdellovibrionia</taxon>
        <taxon>Bdellovibrionales</taxon>
        <taxon>Pseudobdellovibrionaceae</taxon>
        <taxon>Micavibrio</taxon>
    </lineage>
</organism>
<gene>
    <name evidence="1" type="ORF">DI586_10675</name>
</gene>
<sequence length="225" mass="25311">MLRKGSTFSTTQIDDKTILRDDLLPGGTKRRALQRWLPSLNQSHFIYAGSVFGSGGWALAEACRDLGFTCTLALSRSDYSPQWLEQIDCQIEWFAPQPVEHIYKSYGHDKKLLPLGYDDLGFKSCLAEVFGSLDRNHSEIWLPCVSGVLVQAAQIAWPEARINAVCVAKNHGNIGNAIQYQAAEKYHQPAHELPPYPANLFSDAKLWQFVRQFALKDALIWNTSI</sequence>
<name>A0A2W5HDZ6_9BACT</name>
<proteinExistence type="predicted"/>
<comment type="caution">
    <text evidence="1">The sequence shown here is derived from an EMBL/GenBank/DDBJ whole genome shotgun (WGS) entry which is preliminary data.</text>
</comment>
<dbReference type="Proteomes" id="UP000249739">
    <property type="component" value="Unassembled WGS sequence"/>
</dbReference>
<dbReference type="AlphaFoldDB" id="A0A2W5HDZ6"/>
<accession>A0A2W5HDZ6</accession>
<reference evidence="1 2" key="1">
    <citation type="submission" date="2017-08" db="EMBL/GenBank/DDBJ databases">
        <title>Infants hospitalized years apart are colonized by the same room-sourced microbial strains.</title>
        <authorList>
            <person name="Brooks B."/>
            <person name="Olm M.R."/>
            <person name="Firek B.A."/>
            <person name="Baker R."/>
            <person name="Thomas B.C."/>
            <person name="Morowitz M.J."/>
            <person name="Banfield J.F."/>
        </authorList>
    </citation>
    <scope>NUCLEOTIDE SEQUENCE [LARGE SCALE GENOMIC DNA]</scope>
    <source>
        <strain evidence="1">S2_006_000_R2_64</strain>
    </source>
</reference>
<protein>
    <recommendedName>
        <fullName evidence="3">Tryptophan synthase beta chain-like PALP domain-containing protein</fullName>
    </recommendedName>
</protein>